<accession>A0ACB9PJ04</accession>
<sequence>MEKDLDGWELISGDGFLDFKEDGERKIFVGKQNSSSLSVYGVEVDVDYFVCRSPNSRQIADSPWVPNRLVPVPIRLEPRLGMFQDDTLVREITLPPSAAAQKLKSPPAGPMEADPDKFSQVFFKKKENEFVDMKMDSPKSGDRVVFPQIDTVAGKFEDSGESMEKVCSPRMKNEEDVLTERDKAEEESSWEENKEGFNLLKWSFTGIGAICSFGVAAATICILFFGSQQRNTSQHNSKIQFQIYTDDKRIKLMMEQASKLNGGICATGAHTTYYDGKEQEEESVPYPKTDSLYHYMETEEKNQRTCKASEPEFFLQWGNRKRLRCVRVKDPRISARLSGGIRRKLLSVADRPGPTASEKESSHFQSNRLTRNSDGTTLRSAGGEHRKSASPEKEDRYYTTRGSVVADDNGKVSGDGNIGEERTLVWPKLYITLSSKEKEEDFLAMKGCKLPQRPKKRAKIIQRSLLLVSPGAWLTDMCQERYEVREKKSNKKKPRGLKAMGSMESDSE</sequence>
<evidence type="ECO:0000313" key="2">
    <source>
        <dbReference type="Proteomes" id="UP000828941"/>
    </source>
</evidence>
<evidence type="ECO:0000313" key="1">
    <source>
        <dbReference type="EMBL" id="KAI4348453.1"/>
    </source>
</evidence>
<dbReference type="EMBL" id="CM039429">
    <property type="protein sequence ID" value="KAI4348453.1"/>
    <property type="molecule type" value="Genomic_DNA"/>
</dbReference>
<organism evidence="1 2">
    <name type="scientific">Bauhinia variegata</name>
    <name type="common">Purple orchid tree</name>
    <name type="synonym">Phanera variegata</name>
    <dbReference type="NCBI Taxonomy" id="167791"/>
    <lineage>
        <taxon>Eukaryota</taxon>
        <taxon>Viridiplantae</taxon>
        <taxon>Streptophyta</taxon>
        <taxon>Embryophyta</taxon>
        <taxon>Tracheophyta</taxon>
        <taxon>Spermatophyta</taxon>
        <taxon>Magnoliopsida</taxon>
        <taxon>eudicotyledons</taxon>
        <taxon>Gunneridae</taxon>
        <taxon>Pentapetalae</taxon>
        <taxon>rosids</taxon>
        <taxon>fabids</taxon>
        <taxon>Fabales</taxon>
        <taxon>Fabaceae</taxon>
        <taxon>Cercidoideae</taxon>
        <taxon>Cercideae</taxon>
        <taxon>Bauhiniinae</taxon>
        <taxon>Bauhinia</taxon>
    </lineage>
</organism>
<name>A0ACB9PJ04_BAUVA</name>
<gene>
    <name evidence="1" type="ORF">L6164_009176</name>
</gene>
<dbReference type="Proteomes" id="UP000828941">
    <property type="component" value="Chromosome 4"/>
</dbReference>
<proteinExistence type="predicted"/>
<comment type="caution">
    <text evidence="1">The sequence shown here is derived from an EMBL/GenBank/DDBJ whole genome shotgun (WGS) entry which is preliminary data.</text>
</comment>
<keyword evidence="2" id="KW-1185">Reference proteome</keyword>
<protein>
    <submittedName>
        <fullName evidence="1">Uncharacterized protein</fullName>
    </submittedName>
</protein>
<reference evidence="1 2" key="1">
    <citation type="journal article" date="2022" name="DNA Res.">
        <title>Chromosomal-level genome assembly of the orchid tree Bauhinia variegata (Leguminosae; Cercidoideae) supports the allotetraploid origin hypothesis of Bauhinia.</title>
        <authorList>
            <person name="Zhong Y."/>
            <person name="Chen Y."/>
            <person name="Zheng D."/>
            <person name="Pang J."/>
            <person name="Liu Y."/>
            <person name="Luo S."/>
            <person name="Meng S."/>
            <person name="Qian L."/>
            <person name="Wei D."/>
            <person name="Dai S."/>
            <person name="Zhou R."/>
        </authorList>
    </citation>
    <scope>NUCLEOTIDE SEQUENCE [LARGE SCALE GENOMIC DNA]</scope>
    <source>
        <strain evidence="1">BV-YZ2020</strain>
    </source>
</reference>